<keyword evidence="1" id="KW-0732">Signal</keyword>
<proteinExistence type="predicted"/>
<evidence type="ECO:0000313" key="4">
    <source>
        <dbReference type="Proteomes" id="UP000293465"/>
    </source>
</evidence>
<dbReference type="InterPro" id="IPR050491">
    <property type="entry name" value="AmpC-like"/>
</dbReference>
<protein>
    <submittedName>
        <fullName evidence="3">Class A beta-lactamase-related serine hydrolase</fullName>
    </submittedName>
</protein>
<dbReference type="AlphaFoldDB" id="A0A4Q5KJF7"/>
<gene>
    <name evidence="3" type="ORF">ERW49_09865</name>
</gene>
<dbReference type="GO" id="GO:0016787">
    <property type="term" value="F:hydrolase activity"/>
    <property type="evidence" value="ECO:0007669"/>
    <property type="project" value="UniProtKB-KW"/>
</dbReference>
<dbReference type="SUPFAM" id="SSF56601">
    <property type="entry name" value="beta-lactamase/transpeptidase-like"/>
    <property type="match status" value="1"/>
</dbReference>
<dbReference type="Pfam" id="PF00144">
    <property type="entry name" value="Beta-lactamase"/>
    <property type="match status" value="1"/>
</dbReference>
<dbReference type="PANTHER" id="PTHR46825">
    <property type="entry name" value="D-ALANYL-D-ALANINE-CARBOXYPEPTIDASE/ENDOPEPTIDASE AMPH"/>
    <property type="match status" value="1"/>
</dbReference>
<comment type="caution">
    <text evidence="3">The sequence shown here is derived from an EMBL/GenBank/DDBJ whole genome shotgun (WGS) entry which is preliminary data.</text>
</comment>
<sequence length="386" mass="43897">MNKSRFPLLILPLLFTSTLPAKEFDFSRYFSIQDNETPGCGIGVIKSNKLVDQYYVGQSSIKYQVPIDNETVFDIGSVSKHMTAYLIMSLEVEGKLSQTQTLADYYKEGPDWFKDVTLSHLMNHQSGIPDYLNDEKAALYLMQRFKKNNAELNNALWGGMVDKAFMFSEIVEYSKQINTPTFTPGSSISYSNTGYVLLADIIEKVTGDKFEEVIDRRIFTPLNMSSSQASGKNNFILEWKASSYYVDKYGNYAHSHSALPVQGDGGIQSTVPDMGKWIGHLIKPQYEDKARLKLLALSQGEHPTFTPSWGTNEFRMGDSKYVNGLIANNLYDGEFYSHSGYSLDGMVSEFWFSPQREIGYIQMCNYKYLRVPPMKQIIQYYLTSSN</sequence>
<dbReference type="Gene3D" id="3.40.710.10">
    <property type="entry name" value="DD-peptidase/beta-lactamase superfamily"/>
    <property type="match status" value="1"/>
</dbReference>
<dbReference type="PANTHER" id="PTHR46825:SF8">
    <property type="entry name" value="BETA-LACTAMASE-RELATED"/>
    <property type="match status" value="1"/>
</dbReference>
<dbReference type="GeneID" id="56275357"/>
<evidence type="ECO:0000256" key="1">
    <source>
        <dbReference type="SAM" id="SignalP"/>
    </source>
</evidence>
<feature type="domain" description="Beta-lactamase-related" evidence="2">
    <location>
        <begin position="35"/>
        <end position="368"/>
    </location>
</feature>
<dbReference type="InterPro" id="IPR001466">
    <property type="entry name" value="Beta-lactam-related"/>
</dbReference>
<dbReference type="RefSeq" id="WP_130087169.1">
    <property type="nucleotide sequence ID" value="NZ_SEZJ01000007.1"/>
</dbReference>
<feature type="chain" id="PRO_5020236230" evidence="1">
    <location>
        <begin position="22"/>
        <end position="386"/>
    </location>
</feature>
<feature type="signal peptide" evidence="1">
    <location>
        <begin position="1"/>
        <end position="21"/>
    </location>
</feature>
<dbReference type="EMBL" id="SEZJ01000007">
    <property type="protein sequence ID" value="RYU46390.1"/>
    <property type="molecule type" value="Genomic_DNA"/>
</dbReference>
<organism evidence="3 4">
    <name type="scientific">Aliivibrio finisterrensis</name>
    <dbReference type="NCBI Taxonomy" id="511998"/>
    <lineage>
        <taxon>Bacteria</taxon>
        <taxon>Pseudomonadati</taxon>
        <taxon>Pseudomonadota</taxon>
        <taxon>Gammaproteobacteria</taxon>
        <taxon>Vibrionales</taxon>
        <taxon>Vibrionaceae</taxon>
        <taxon>Aliivibrio</taxon>
    </lineage>
</organism>
<dbReference type="Proteomes" id="UP000293465">
    <property type="component" value="Unassembled WGS sequence"/>
</dbReference>
<evidence type="ECO:0000259" key="2">
    <source>
        <dbReference type="Pfam" id="PF00144"/>
    </source>
</evidence>
<keyword evidence="3" id="KW-0378">Hydrolase</keyword>
<accession>A0A4Q5KJF7</accession>
<dbReference type="InterPro" id="IPR012338">
    <property type="entry name" value="Beta-lactam/transpept-like"/>
</dbReference>
<name>A0A4Q5KJF7_9GAMM</name>
<evidence type="ECO:0000313" key="3">
    <source>
        <dbReference type="EMBL" id="RYU46390.1"/>
    </source>
</evidence>
<dbReference type="OrthoDB" id="5377431at2"/>
<reference evidence="3 4" key="1">
    <citation type="submission" date="2019-02" db="EMBL/GenBank/DDBJ databases">
        <title>Genome sequences of Aliivibrio finisterrensis strains from farmed Atlantic salmon.</title>
        <authorList>
            <person name="Bowman J.P."/>
        </authorList>
    </citation>
    <scope>NUCLEOTIDE SEQUENCE [LARGE SCALE GENOMIC DNA]</scope>
    <source>
        <strain evidence="3 4">A32</strain>
    </source>
</reference>